<protein>
    <submittedName>
        <fullName evidence="1">YppE family protein</fullName>
    </submittedName>
</protein>
<reference evidence="1 2" key="1">
    <citation type="submission" date="2020-08" db="EMBL/GenBank/DDBJ databases">
        <title>A Genomic Blueprint of the Chicken Gut Microbiome.</title>
        <authorList>
            <person name="Gilroy R."/>
            <person name="Ravi A."/>
            <person name="Getino M."/>
            <person name="Pursley I."/>
            <person name="Horton D.L."/>
            <person name="Alikhan N.-F."/>
            <person name="Baker D."/>
            <person name="Gharbi K."/>
            <person name="Hall N."/>
            <person name="Watson M."/>
            <person name="Adriaenssens E.M."/>
            <person name="Foster-Nyarko E."/>
            <person name="Jarju S."/>
            <person name="Secka A."/>
            <person name="Antonio M."/>
            <person name="Oren A."/>
            <person name="Chaudhuri R."/>
            <person name="La Ragione R.M."/>
            <person name="Hildebrand F."/>
            <person name="Pallen M.J."/>
        </authorList>
    </citation>
    <scope>NUCLEOTIDE SEQUENCE [LARGE SCALE GENOMIC DNA]</scope>
    <source>
        <strain evidence="1 2">Sa1YVA6</strain>
    </source>
</reference>
<dbReference type="InterPro" id="IPR023351">
    <property type="entry name" value="YppE-like_sf"/>
</dbReference>
<proteinExistence type="predicted"/>
<organism evidence="1 2">
    <name type="scientific">Solibacillus merdavium</name>
    <dbReference type="NCBI Taxonomy" id="2762218"/>
    <lineage>
        <taxon>Bacteria</taxon>
        <taxon>Bacillati</taxon>
        <taxon>Bacillota</taxon>
        <taxon>Bacilli</taxon>
        <taxon>Bacillales</taxon>
        <taxon>Caryophanaceae</taxon>
        <taxon>Solibacillus</taxon>
    </lineage>
</organism>
<dbReference type="SUPFAM" id="SSF140415">
    <property type="entry name" value="YppE-like"/>
    <property type="match status" value="1"/>
</dbReference>
<evidence type="ECO:0000313" key="2">
    <source>
        <dbReference type="Proteomes" id="UP000600565"/>
    </source>
</evidence>
<accession>A0ABR8XS98</accession>
<dbReference type="Pfam" id="PF08807">
    <property type="entry name" value="DUF1798"/>
    <property type="match status" value="1"/>
</dbReference>
<gene>
    <name evidence="1" type="ORF">H9632_17260</name>
</gene>
<dbReference type="Proteomes" id="UP000600565">
    <property type="component" value="Unassembled WGS sequence"/>
</dbReference>
<dbReference type="RefSeq" id="WP_191705300.1">
    <property type="nucleotide sequence ID" value="NZ_JACSPW010000023.1"/>
</dbReference>
<dbReference type="EMBL" id="JACSPW010000023">
    <property type="protein sequence ID" value="MBD8034814.1"/>
    <property type="molecule type" value="Genomic_DNA"/>
</dbReference>
<name>A0ABR8XS98_9BACL</name>
<evidence type="ECO:0000313" key="1">
    <source>
        <dbReference type="EMBL" id="MBD8034814.1"/>
    </source>
</evidence>
<dbReference type="InterPro" id="IPR014913">
    <property type="entry name" value="YppE-like"/>
</dbReference>
<dbReference type="Gene3D" id="1.20.120.440">
    <property type="entry name" value="YppE-like"/>
    <property type="match status" value="1"/>
</dbReference>
<sequence>MQLLEETYTLIDECEACLQRFQEMRRLDMEPDFFNDVKPHVDIVHTRIQNWQQLAAHWIKSTYPKNLYVQQIDHAADAMEQFVVQSFYKGTSKKRFIQSIQSAQYTLKLLVSKIEEGEDDVQ</sequence>
<comment type="caution">
    <text evidence="1">The sequence shown here is derived from an EMBL/GenBank/DDBJ whole genome shotgun (WGS) entry which is preliminary data.</text>
</comment>
<keyword evidence="2" id="KW-1185">Reference proteome</keyword>